<dbReference type="HOGENOM" id="CLU_3107429_0_0_1"/>
<proteinExistence type="predicted"/>
<evidence type="ECO:0000313" key="3">
    <source>
        <dbReference type="Proteomes" id="UP000016932"/>
    </source>
</evidence>
<name>M3ANX0_PSEFD</name>
<sequence>MRADVISRVRRRALPSLPRSPSPSPSPWPSGGPALGLRAIVVSSAVVYFQT</sequence>
<gene>
    <name evidence="2" type="ORF">MYCFIDRAFT_181915</name>
</gene>
<dbReference type="Proteomes" id="UP000016932">
    <property type="component" value="Unassembled WGS sequence"/>
</dbReference>
<feature type="compositionally biased region" description="Pro residues" evidence="1">
    <location>
        <begin position="18"/>
        <end position="30"/>
    </location>
</feature>
<dbReference type="VEuPathDB" id="FungiDB:MYCFIDRAFT_181915"/>
<evidence type="ECO:0000313" key="2">
    <source>
        <dbReference type="EMBL" id="EME86271.1"/>
    </source>
</evidence>
<evidence type="ECO:0000256" key="1">
    <source>
        <dbReference type="SAM" id="MobiDB-lite"/>
    </source>
</evidence>
<dbReference type="RefSeq" id="XP_007923608.1">
    <property type="nucleotide sequence ID" value="XM_007925417.1"/>
</dbReference>
<protein>
    <submittedName>
        <fullName evidence="2">Uncharacterized protein</fullName>
    </submittedName>
</protein>
<feature type="region of interest" description="Disordered" evidence="1">
    <location>
        <begin position="1"/>
        <end position="31"/>
    </location>
</feature>
<reference evidence="2 3" key="1">
    <citation type="journal article" date="2012" name="PLoS Pathog.">
        <title>Diverse lifestyles and strategies of plant pathogenesis encoded in the genomes of eighteen Dothideomycetes fungi.</title>
        <authorList>
            <person name="Ohm R.A."/>
            <person name="Feau N."/>
            <person name="Henrissat B."/>
            <person name="Schoch C.L."/>
            <person name="Horwitz B.A."/>
            <person name="Barry K.W."/>
            <person name="Condon B.J."/>
            <person name="Copeland A.C."/>
            <person name="Dhillon B."/>
            <person name="Glaser F."/>
            <person name="Hesse C.N."/>
            <person name="Kosti I."/>
            <person name="LaButti K."/>
            <person name="Lindquist E.A."/>
            <person name="Lucas S."/>
            <person name="Salamov A.A."/>
            <person name="Bradshaw R.E."/>
            <person name="Ciuffetti L."/>
            <person name="Hamelin R.C."/>
            <person name="Kema G.H.J."/>
            <person name="Lawrence C."/>
            <person name="Scott J.A."/>
            <person name="Spatafora J.W."/>
            <person name="Turgeon B.G."/>
            <person name="de Wit P.J.G.M."/>
            <person name="Zhong S."/>
            <person name="Goodwin S.B."/>
            <person name="Grigoriev I.V."/>
        </authorList>
    </citation>
    <scope>NUCLEOTIDE SEQUENCE [LARGE SCALE GENOMIC DNA]</scope>
    <source>
        <strain evidence="2 3">CIRAD86</strain>
    </source>
</reference>
<accession>M3ANX0</accession>
<dbReference type="EMBL" id="KB446556">
    <property type="protein sequence ID" value="EME86271.1"/>
    <property type="molecule type" value="Genomic_DNA"/>
</dbReference>
<dbReference type="AlphaFoldDB" id="M3ANX0"/>
<organism evidence="2 3">
    <name type="scientific">Pseudocercospora fijiensis (strain CIRAD86)</name>
    <name type="common">Black leaf streak disease fungus</name>
    <name type="synonym">Mycosphaerella fijiensis</name>
    <dbReference type="NCBI Taxonomy" id="383855"/>
    <lineage>
        <taxon>Eukaryota</taxon>
        <taxon>Fungi</taxon>
        <taxon>Dikarya</taxon>
        <taxon>Ascomycota</taxon>
        <taxon>Pezizomycotina</taxon>
        <taxon>Dothideomycetes</taxon>
        <taxon>Dothideomycetidae</taxon>
        <taxon>Mycosphaerellales</taxon>
        <taxon>Mycosphaerellaceae</taxon>
        <taxon>Pseudocercospora</taxon>
    </lineage>
</organism>
<dbReference type="KEGG" id="pfj:MYCFIDRAFT_181915"/>
<dbReference type="GeneID" id="19334581"/>
<keyword evidence="3" id="KW-1185">Reference proteome</keyword>